<feature type="compositionally biased region" description="Polar residues" evidence="1">
    <location>
        <begin position="206"/>
        <end position="217"/>
    </location>
</feature>
<feature type="region of interest" description="Disordered" evidence="1">
    <location>
        <begin position="198"/>
        <end position="217"/>
    </location>
</feature>
<evidence type="ECO:0000256" key="1">
    <source>
        <dbReference type="SAM" id="MobiDB-lite"/>
    </source>
</evidence>
<sequence>MLVKSDKHVPSFNSLPVELLLQIWEMAIELPRVLRIMLTTDSELARPTPALIRSTATARAAVSVDRLHRYIILRYLLPNTIPVVNKAWIPSGVARYNAAKEIIYINWPLIATFASDLMVKRSVENWRIRDRSEDETAQRIGSTWMQHVQKLALDPEIELRSVIRRMLRAQCIIHCEFHVLKQLYIVCPTFTVPDLDARDAEEESRPGSTPQDTPQNTPQEMTLEMFMEMKSKPPAPEQNDDAWLHNGTYTGVYKGDTYLSGKQALEWLGPKRSKTALIRKVENYNRQKAEMSKKRGSAADPAAEMKAGNLGYEYVGNHTHSLDTVLDQAVHATPVLAQSHGRLLPTMSPPATGETLGGSKLDKVARQFRQMAWTRPSVDAQPM</sequence>
<dbReference type="Proteomes" id="UP000007115">
    <property type="component" value="Unassembled WGS sequence"/>
</dbReference>
<comment type="caution">
    <text evidence="3">The sequence shown here is derived from an EMBL/GenBank/DDBJ whole genome shotgun (WGS) entry which is preliminary data.</text>
</comment>
<dbReference type="GeneID" id="25797224"/>
<dbReference type="Pfam" id="PF20150">
    <property type="entry name" value="2EXR"/>
    <property type="match status" value="1"/>
</dbReference>
<reference evidence="3 4" key="1">
    <citation type="journal article" date="2011" name="Genome Biol.">
        <title>Comparative genome sequence analysis underscores mycoparasitism as the ancestral life style of Trichoderma.</title>
        <authorList>
            <person name="Kubicek C.P."/>
            <person name="Herrera-Estrella A."/>
            <person name="Seidl-Seiboth V."/>
            <person name="Martinez D.A."/>
            <person name="Druzhinina I.S."/>
            <person name="Thon M."/>
            <person name="Zeilinger S."/>
            <person name="Casas-Flores S."/>
            <person name="Horwitz B.A."/>
            <person name="Mukherjee P.K."/>
            <person name="Mukherjee M."/>
            <person name="Kredics L."/>
            <person name="Alcaraz L.D."/>
            <person name="Aerts A."/>
            <person name="Antal Z."/>
            <person name="Atanasova L."/>
            <person name="Cervantes-Badillo M.G."/>
            <person name="Challacombe J."/>
            <person name="Chertkov O."/>
            <person name="McCluskey K."/>
            <person name="Coulpier F."/>
            <person name="Deshpande N."/>
            <person name="von Doehren H."/>
            <person name="Ebbole D.J."/>
            <person name="Esquivel-Naranjo E.U."/>
            <person name="Fekete E."/>
            <person name="Flipphi M."/>
            <person name="Glaser F."/>
            <person name="Gomez-Rodriguez E.Y."/>
            <person name="Gruber S."/>
            <person name="Han C."/>
            <person name="Henrissat B."/>
            <person name="Hermosa R."/>
            <person name="Hernandez-Onate M."/>
            <person name="Karaffa L."/>
            <person name="Kosti I."/>
            <person name="Le Crom S."/>
            <person name="Lindquist E."/>
            <person name="Lucas S."/>
            <person name="Luebeck M."/>
            <person name="Luebeck P.S."/>
            <person name="Margeot A."/>
            <person name="Metz B."/>
            <person name="Misra M."/>
            <person name="Nevalainen H."/>
            <person name="Omann M."/>
            <person name="Packer N."/>
            <person name="Perrone G."/>
            <person name="Uresti-Rivera E.E."/>
            <person name="Salamov A."/>
            <person name="Schmoll M."/>
            <person name="Seiboth B."/>
            <person name="Shapiro H."/>
            <person name="Sukno S."/>
            <person name="Tamayo-Ramos J.A."/>
            <person name="Tisch D."/>
            <person name="Wiest A."/>
            <person name="Wilkinson H.H."/>
            <person name="Zhang M."/>
            <person name="Coutinho P.M."/>
            <person name="Kenerley C.M."/>
            <person name="Monte E."/>
            <person name="Baker S.E."/>
            <person name="Grigoriev I.V."/>
        </authorList>
    </citation>
    <scope>NUCLEOTIDE SEQUENCE [LARGE SCALE GENOMIC DNA]</scope>
    <source>
        <strain evidence="4">Gv29-8 / FGSC 10586</strain>
    </source>
</reference>
<dbReference type="VEuPathDB" id="FungiDB:TRIVIDRAFT_69296"/>
<gene>
    <name evidence="3" type="ORF">TRIVIDRAFT_69296</name>
</gene>
<keyword evidence="4" id="KW-1185">Reference proteome</keyword>
<dbReference type="HOGENOM" id="CLU_721724_0_0_1"/>
<dbReference type="eggNOG" id="ENOG502T369">
    <property type="taxonomic scope" value="Eukaryota"/>
</dbReference>
<dbReference type="AlphaFoldDB" id="G9N2J1"/>
<organism evidence="3 4">
    <name type="scientific">Hypocrea virens (strain Gv29-8 / FGSC 10586)</name>
    <name type="common">Gliocladium virens</name>
    <name type="synonym">Trichoderma virens</name>
    <dbReference type="NCBI Taxonomy" id="413071"/>
    <lineage>
        <taxon>Eukaryota</taxon>
        <taxon>Fungi</taxon>
        <taxon>Dikarya</taxon>
        <taxon>Ascomycota</taxon>
        <taxon>Pezizomycotina</taxon>
        <taxon>Sordariomycetes</taxon>
        <taxon>Hypocreomycetidae</taxon>
        <taxon>Hypocreales</taxon>
        <taxon>Hypocreaceae</taxon>
        <taxon>Trichoderma</taxon>
    </lineage>
</organism>
<accession>G9N2J1</accession>
<dbReference type="EMBL" id="ABDF02000084">
    <property type="protein sequence ID" value="EHK19301.1"/>
    <property type="molecule type" value="Genomic_DNA"/>
</dbReference>
<evidence type="ECO:0000313" key="4">
    <source>
        <dbReference type="Proteomes" id="UP000007115"/>
    </source>
</evidence>
<evidence type="ECO:0000313" key="3">
    <source>
        <dbReference type="EMBL" id="EHK19301.1"/>
    </source>
</evidence>
<evidence type="ECO:0000259" key="2">
    <source>
        <dbReference type="Pfam" id="PF20150"/>
    </source>
</evidence>
<feature type="domain" description="2EXR" evidence="2">
    <location>
        <begin position="10"/>
        <end position="75"/>
    </location>
</feature>
<dbReference type="RefSeq" id="XP_013953498.1">
    <property type="nucleotide sequence ID" value="XM_014098023.1"/>
</dbReference>
<dbReference type="InterPro" id="IPR045518">
    <property type="entry name" value="2EXR"/>
</dbReference>
<dbReference type="OMA" id="EAGWHEN"/>
<dbReference type="OrthoDB" id="4897479at2759"/>
<dbReference type="InParanoid" id="G9N2J1"/>
<proteinExistence type="predicted"/>
<name>G9N2J1_HYPVG</name>
<protein>
    <recommendedName>
        <fullName evidence="2">2EXR domain-containing protein</fullName>
    </recommendedName>
</protein>